<proteinExistence type="predicted"/>
<dbReference type="GO" id="GO:0007264">
    <property type="term" value="P:small GTPase-mediated signal transduction"/>
    <property type="evidence" value="ECO:0007669"/>
    <property type="project" value="InterPro"/>
</dbReference>
<dbReference type="GO" id="GO:0031267">
    <property type="term" value="F:small GTPase binding"/>
    <property type="evidence" value="ECO:0007669"/>
    <property type="project" value="InterPro"/>
</dbReference>
<dbReference type="Gene3D" id="1.10.555.10">
    <property type="entry name" value="Rho GTPase activation protein"/>
    <property type="match status" value="1"/>
</dbReference>
<evidence type="ECO:0000259" key="2">
    <source>
        <dbReference type="PROSITE" id="PS50238"/>
    </source>
</evidence>
<dbReference type="SMART" id="SM00324">
    <property type="entry name" value="RhoGAP"/>
    <property type="match status" value="1"/>
</dbReference>
<organism evidence="3 4">
    <name type="scientific">Mesorhabditis spiculigera</name>
    <dbReference type="NCBI Taxonomy" id="96644"/>
    <lineage>
        <taxon>Eukaryota</taxon>
        <taxon>Metazoa</taxon>
        <taxon>Ecdysozoa</taxon>
        <taxon>Nematoda</taxon>
        <taxon>Chromadorea</taxon>
        <taxon>Rhabditida</taxon>
        <taxon>Rhabditina</taxon>
        <taxon>Rhabditomorpha</taxon>
        <taxon>Rhabditoidea</taxon>
        <taxon>Rhabditidae</taxon>
        <taxon>Mesorhabditinae</taxon>
        <taxon>Mesorhabditis</taxon>
    </lineage>
</organism>
<dbReference type="InterPro" id="IPR000198">
    <property type="entry name" value="RhoGAP_dom"/>
</dbReference>
<feature type="compositionally biased region" description="Basic and acidic residues" evidence="1">
    <location>
        <begin position="1"/>
        <end position="15"/>
    </location>
</feature>
<comment type="caution">
    <text evidence="3">The sequence shown here is derived from an EMBL/GenBank/DDBJ whole genome shotgun (WGS) entry which is preliminary data.</text>
</comment>
<dbReference type="InterPro" id="IPR039767">
    <property type="entry name" value="RALBP1"/>
</dbReference>
<dbReference type="GO" id="GO:0005096">
    <property type="term" value="F:GTPase activator activity"/>
    <property type="evidence" value="ECO:0007669"/>
    <property type="project" value="InterPro"/>
</dbReference>
<dbReference type="Proteomes" id="UP001177023">
    <property type="component" value="Unassembled WGS sequence"/>
</dbReference>
<accession>A0AA36DCN4</accession>
<dbReference type="PANTHER" id="PTHR12783">
    <property type="entry name" value="RALA BINDING PROTEIN 1 RALBP1"/>
    <property type="match status" value="1"/>
</dbReference>
<dbReference type="EMBL" id="CATQJA010002703">
    <property type="protein sequence ID" value="CAJ0585299.1"/>
    <property type="molecule type" value="Genomic_DNA"/>
</dbReference>
<evidence type="ECO:0000313" key="4">
    <source>
        <dbReference type="Proteomes" id="UP001177023"/>
    </source>
</evidence>
<dbReference type="Pfam" id="PF00620">
    <property type="entry name" value="RhoGAP"/>
    <property type="match status" value="1"/>
</dbReference>
<dbReference type="PANTHER" id="PTHR12783:SF5">
    <property type="entry name" value="RALA-BINDING PROTEIN 1"/>
    <property type="match status" value="1"/>
</dbReference>
<dbReference type="InterPro" id="IPR008936">
    <property type="entry name" value="Rho_GTPase_activation_prot"/>
</dbReference>
<sequence length="263" mass="29716">MGERKNAKRKMEQRPNKNNPFRKLYKGIRMAKAWRNENATSKSPDNEDSGVTPEPYLGRTLSELNMVDPSFDGSALPALLRYCIDYVEEYGLGLEGIYRVSSPKIRLDELERETAWRNHPLSYKIPPITDQFQEAHEAAGLLKRILRAFPDPIIPLELQGLAETCGCRLDCACDTGERMRVALKTLSPDTLELIAAIFVHAGNVVSNEHRNKMGIPAMTLLLEQNLNSTRRSVCMLLAGQAAGARSFFPDYKIIRYFFRIVIG</sequence>
<dbReference type="AlphaFoldDB" id="A0AA36DCN4"/>
<evidence type="ECO:0000256" key="1">
    <source>
        <dbReference type="SAM" id="MobiDB-lite"/>
    </source>
</evidence>
<reference evidence="3" key="1">
    <citation type="submission" date="2023-06" db="EMBL/GenBank/DDBJ databases">
        <authorList>
            <person name="Delattre M."/>
        </authorList>
    </citation>
    <scope>NUCLEOTIDE SEQUENCE</scope>
    <source>
        <strain evidence="3">AF72</strain>
    </source>
</reference>
<gene>
    <name evidence="3" type="ORF">MSPICULIGERA_LOCUS23326</name>
</gene>
<protein>
    <recommendedName>
        <fullName evidence="2">Rho-GAP domain-containing protein</fullName>
    </recommendedName>
</protein>
<evidence type="ECO:0000313" key="3">
    <source>
        <dbReference type="EMBL" id="CAJ0585299.1"/>
    </source>
</evidence>
<feature type="non-terminal residue" evidence="3">
    <location>
        <position position="263"/>
    </location>
</feature>
<feature type="domain" description="Rho-GAP" evidence="2">
    <location>
        <begin position="59"/>
        <end position="263"/>
    </location>
</feature>
<feature type="region of interest" description="Disordered" evidence="1">
    <location>
        <begin position="1"/>
        <end position="56"/>
    </location>
</feature>
<name>A0AA36DCN4_9BILA</name>
<dbReference type="PROSITE" id="PS50238">
    <property type="entry name" value="RHOGAP"/>
    <property type="match status" value="1"/>
</dbReference>
<dbReference type="SUPFAM" id="SSF48350">
    <property type="entry name" value="GTPase activation domain, GAP"/>
    <property type="match status" value="1"/>
</dbReference>
<keyword evidence="4" id="KW-1185">Reference proteome</keyword>